<evidence type="ECO:0000313" key="5">
    <source>
        <dbReference type="Proteomes" id="UP000536604"/>
    </source>
</evidence>
<gene>
    <name evidence="4" type="ORF">FHS13_001635</name>
</gene>
<accession>A0A841IQY5</accession>
<dbReference type="Pfam" id="PF02591">
    <property type="entry name" value="Zn_ribbon_9"/>
    <property type="match status" value="1"/>
</dbReference>
<feature type="domain" description="CT398-like coiled coil hairpin" evidence="3">
    <location>
        <begin position="14"/>
        <end position="193"/>
    </location>
</feature>
<evidence type="ECO:0000256" key="1">
    <source>
        <dbReference type="SAM" id="Coils"/>
    </source>
</evidence>
<reference evidence="4 5" key="1">
    <citation type="submission" date="2020-08" db="EMBL/GenBank/DDBJ databases">
        <title>Genomic Encyclopedia of Type Strains, Phase III (KMG-III): the genomes of soil and plant-associated and newly described type strains.</title>
        <authorList>
            <person name="Whitman W."/>
        </authorList>
    </citation>
    <scope>NUCLEOTIDE SEQUENCE [LARGE SCALE GENOMIC DNA]</scope>
    <source>
        <strain evidence="4 5">CECT 8712</strain>
    </source>
</reference>
<dbReference type="InterPro" id="IPR052376">
    <property type="entry name" value="Oxidative_Scav/Glycosyltrans"/>
</dbReference>
<feature type="domain" description="C4-type zinc ribbon" evidence="2">
    <location>
        <begin position="205"/>
        <end position="239"/>
    </location>
</feature>
<proteinExistence type="predicted"/>
<comment type="caution">
    <text evidence="4">The sequence shown here is derived from an EMBL/GenBank/DDBJ whole genome shotgun (WGS) entry which is preliminary data.</text>
</comment>
<dbReference type="Gene3D" id="1.10.287.1490">
    <property type="match status" value="1"/>
</dbReference>
<feature type="coiled-coil region" evidence="1">
    <location>
        <begin position="37"/>
        <end position="141"/>
    </location>
</feature>
<organism evidence="4 5">
    <name type="scientific">Nocardiopsis algeriensis</name>
    <dbReference type="NCBI Taxonomy" id="1478215"/>
    <lineage>
        <taxon>Bacteria</taxon>
        <taxon>Bacillati</taxon>
        <taxon>Actinomycetota</taxon>
        <taxon>Actinomycetes</taxon>
        <taxon>Streptosporangiales</taxon>
        <taxon>Nocardiopsidaceae</taxon>
        <taxon>Nocardiopsis</taxon>
    </lineage>
</organism>
<evidence type="ECO:0000259" key="2">
    <source>
        <dbReference type="Pfam" id="PF02591"/>
    </source>
</evidence>
<dbReference type="EMBL" id="JACHJO010000004">
    <property type="protein sequence ID" value="MBB6119686.1"/>
    <property type="molecule type" value="Genomic_DNA"/>
</dbReference>
<dbReference type="PANTHER" id="PTHR39082">
    <property type="entry name" value="PHOSPHOLIPASE C-BETA-2-RELATED"/>
    <property type="match status" value="1"/>
</dbReference>
<dbReference type="Proteomes" id="UP000536604">
    <property type="component" value="Unassembled WGS sequence"/>
</dbReference>
<keyword evidence="1" id="KW-0175">Coiled coil</keyword>
<sequence length="253" mass="28272">MKAESAAQARLLDLQGLDTELQRLGHKARTLPEAAEAAELKKRLDRLESELIAAQTRVGDAERRQRKAEADVDQVRARADRNTKRMESGQITSAKDLQSLQSEIASLGRRQAELEEAVLEAMEHTEEAAAELARLKAEREEVLSGHTAAVARRDTAAAEIQWDRERVTRDRERVVQEIPEGLLAFYEKLRDQYDGVAVAPLRYGRCEGCKLALSTVELNEVRAAAEDEVVRCENCRRIMVRTAESGLAAKAEQ</sequence>
<keyword evidence="5" id="KW-1185">Reference proteome</keyword>
<dbReference type="InterPro" id="IPR003743">
    <property type="entry name" value="Zf-RING_7"/>
</dbReference>
<name>A0A841IQY5_9ACTN</name>
<dbReference type="PANTHER" id="PTHR39082:SF1">
    <property type="entry name" value="SCAVENGER RECEPTOR CLASS A MEMBER 3"/>
    <property type="match status" value="1"/>
</dbReference>
<evidence type="ECO:0000259" key="3">
    <source>
        <dbReference type="Pfam" id="PF24481"/>
    </source>
</evidence>
<evidence type="ECO:0000313" key="4">
    <source>
        <dbReference type="EMBL" id="MBB6119686.1"/>
    </source>
</evidence>
<dbReference type="RefSeq" id="WP_184289987.1">
    <property type="nucleotide sequence ID" value="NZ_JACHJO010000004.1"/>
</dbReference>
<dbReference type="InterPro" id="IPR056003">
    <property type="entry name" value="CT398_CC_hairpin"/>
</dbReference>
<protein>
    <recommendedName>
        <fullName evidence="6">C4-type zinc ribbon domain-containing protein</fullName>
    </recommendedName>
</protein>
<dbReference type="AlphaFoldDB" id="A0A841IQY5"/>
<dbReference type="Pfam" id="PF24481">
    <property type="entry name" value="CT398_CC"/>
    <property type="match status" value="1"/>
</dbReference>
<evidence type="ECO:0008006" key="6">
    <source>
        <dbReference type="Google" id="ProtNLM"/>
    </source>
</evidence>